<protein>
    <submittedName>
        <fullName evidence="2">Uncharacterized protein</fullName>
    </submittedName>
</protein>
<accession>A0AAE0LHI7</accession>
<feature type="region of interest" description="Disordered" evidence="1">
    <location>
        <begin position="1"/>
        <end position="45"/>
    </location>
</feature>
<feature type="compositionally biased region" description="Gly residues" evidence="1">
    <location>
        <begin position="21"/>
        <end position="39"/>
    </location>
</feature>
<gene>
    <name evidence="2" type="ORF">CYMTET_6990</name>
</gene>
<evidence type="ECO:0000313" key="3">
    <source>
        <dbReference type="Proteomes" id="UP001190700"/>
    </source>
</evidence>
<feature type="region of interest" description="Disordered" evidence="1">
    <location>
        <begin position="111"/>
        <end position="132"/>
    </location>
</feature>
<name>A0AAE0LHI7_9CHLO</name>
<feature type="compositionally biased region" description="Polar residues" evidence="1">
    <location>
        <begin position="115"/>
        <end position="126"/>
    </location>
</feature>
<dbReference type="EMBL" id="LGRX02001836">
    <property type="protein sequence ID" value="KAK3285407.1"/>
    <property type="molecule type" value="Genomic_DNA"/>
</dbReference>
<keyword evidence="3" id="KW-1185">Reference proteome</keyword>
<reference evidence="2 3" key="1">
    <citation type="journal article" date="2015" name="Genome Biol. Evol.">
        <title>Comparative Genomics of a Bacterivorous Green Alga Reveals Evolutionary Causalities and Consequences of Phago-Mixotrophic Mode of Nutrition.</title>
        <authorList>
            <person name="Burns J.A."/>
            <person name="Paasch A."/>
            <person name="Narechania A."/>
            <person name="Kim E."/>
        </authorList>
    </citation>
    <scope>NUCLEOTIDE SEQUENCE [LARGE SCALE GENOMIC DNA]</scope>
    <source>
        <strain evidence="2 3">PLY_AMNH</strain>
    </source>
</reference>
<dbReference type="AlphaFoldDB" id="A0AAE0LHI7"/>
<organism evidence="2 3">
    <name type="scientific">Cymbomonas tetramitiformis</name>
    <dbReference type="NCBI Taxonomy" id="36881"/>
    <lineage>
        <taxon>Eukaryota</taxon>
        <taxon>Viridiplantae</taxon>
        <taxon>Chlorophyta</taxon>
        <taxon>Pyramimonadophyceae</taxon>
        <taxon>Pyramimonadales</taxon>
        <taxon>Pyramimonadaceae</taxon>
        <taxon>Cymbomonas</taxon>
    </lineage>
</organism>
<proteinExistence type="predicted"/>
<comment type="caution">
    <text evidence="2">The sequence shown here is derived from an EMBL/GenBank/DDBJ whole genome shotgun (WGS) entry which is preliminary data.</text>
</comment>
<sequence length="132" mass="13681">MVRLVAASGPMAAEGGKGEGGRGGGGRGGRGEGGGGDGRGGVDEAGVEKAAAVMDAEGVDEAGVEKAAAVMDAEGVDEAVEDLVAVHCQNNHNNHNNWPTHTLKDKLHQRDRYTESNPRNRSSRIQCHNIEL</sequence>
<evidence type="ECO:0000256" key="1">
    <source>
        <dbReference type="SAM" id="MobiDB-lite"/>
    </source>
</evidence>
<dbReference type="Proteomes" id="UP001190700">
    <property type="component" value="Unassembled WGS sequence"/>
</dbReference>
<evidence type="ECO:0000313" key="2">
    <source>
        <dbReference type="EMBL" id="KAK3285407.1"/>
    </source>
</evidence>